<dbReference type="InterPro" id="IPR027417">
    <property type="entry name" value="P-loop_NTPase"/>
</dbReference>
<dbReference type="GO" id="GO:0016787">
    <property type="term" value="F:hydrolase activity"/>
    <property type="evidence" value="ECO:0007669"/>
    <property type="project" value="UniProtKB-KW"/>
</dbReference>
<feature type="domain" description="DNA helicase Pif1-like DEAD-box helicase" evidence="2">
    <location>
        <begin position="495"/>
        <end position="560"/>
    </location>
</feature>
<comment type="catalytic activity">
    <reaction evidence="1">
        <text>ATP + H2O = ADP + phosphate + H(+)</text>
        <dbReference type="Rhea" id="RHEA:13065"/>
        <dbReference type="ChEBI" id="CHEBI:15377"/>
        <dbReference type="ChEBI" id="CHEBI:15378"/>
        <dbReference type="ChEBI" id="CHEBI:30616"/>
        <dbReference type="ChEBI" id="CHEBI:43474"/>
        <dbReference type="ChEBI" id="CHEBI:456216"/>
        <dbReference type="EC" id="5.6.2.3"/>
    </reaction>
</comment>
<sequence length="745" mass="85455">MPTFECEFCGALLWFEERVNKAKRSMHPKFSLCCMQGNVVLPPVKRLPKLLERLFTRKDPRSAEFMREIRNYNNMFVFTSMGGKIDYTVNNGKGPYVFRLHGQNMHLIGSLLPCNGERPKFSQLYIYDTDNEVSNCQHNARSSNDNNLRLKLIRKRHSDVRTYNLPTASEVATLIVGDFGLDKGERDIIIEHRSGLLQRIDKLHQLYLPMQYLLLFPCGEDGYREETLYRDGSISANGKQRTLTLRRYFAYKLQERHNDFIMILRGEKLSQQFIVDAFTMIEAQRAAFVRYKPEDRPDMLARIFKIKLNMMIKDITREVLFGKCRAFIYTIEFQKLGLPHAHILLWLALEDKFSIASQIDYVIFTEIPNPHVHPVLYEAVKALIHGTCGASRLTSPCIMNGKCTKHFPKKFTDRTLFDEDGYAKYRCRDTGHSYIELVEIENNLRTNGRSLHEFPPMPLPNATLLANMGNSLVSEELNYDRQLLLAQHSTLFTSLTVEQSNIYYLIMDCVNLQHGGVFFVNGFGGSGRTFIWNTLTSARGRGDIVLAVASSGITSQLIPGETDLANLLPHTKLIIWDEAPMTHRNCFKVLDKSLKDICSKDNPECHRKPFGGKVVVFGGNFRQILPVIPRGSWQDIVLSLLNSSYIWDSCKVLTLTKNIRLGTRGNETENRAISEFSDWILKIGDGDIGDILNNEEKEINIPNDILLNNTIDPIHSIVVNTYPSFIDNYHDHDYIKDRAMFGTYT</sequence>
<dbReference type="GO" id="GO:0000723">
    <property type="term" value="P:telomere maintenance"/>
    <property type="evidence" value="ECO:0007669"/>
    <property type="project" value="InterPro"/>
</dbReference>
<evidence type="ECO:0000313" key="4">
    <source>
        <dbReference type="EMBL" id="KAF7839544.1"/>
    </source>
</evidence>
<evidence type="ECO:0000256" key="1">
    <source>
        <dbReference type="RuleBase" id="RU363044"/>
    </source>
</evidence>
<dbReference type="GO" id="GO:0005524">
    <property type="term" value="F:ATP binding"/>
    <property type="evidence" value="ECO:0007669"/>
    <property type="project" value="UniProtKB-KW"/>
</dbReference>
<dbReference type="InterPro" id="IPR025476">
    <property type="entry name" value="Helitron_helicase-like"/>
</dbReference>
<comment type="cofactor">
    <cofactor evidence="1">
        <name>Mg(2+)</name>
        <dbReference type="ChEBI" id="CHEBI:18420"/>
    </cofactor>
</comment>
<dbReference type="OrthoDB" id="1918649at2759"/>
<dbReference type="PANTHER" id="PTHR10492">
    <property type="match status" value="1"/>
</dbReference>
<dbReference type="EC" id="5.6.2.3" evidence="1"/>
<comment type="similarity">
    <text evidence="1">Belongs to the helicase family.</text>
</comment>
<proteinExistence type="inferred from homology"/>
<keyword evidence="1" id="KW-0547">Nucleotide-binding</keyword>
<evidence type="ECO:0000259" key="3">
    <source>
        <dbReference type="Pfam" id="PF14214"/>
    </source>
</evidence>
<name>A0A834X7J1_9FABA</name>
<dbReference type="SUPFAM" id="SSF52540">
    <property type="entry name" value="P-loop containing nucleoside triphosphate hydrolases"/>
    <property type="match status" value="1"/>
</dbReference>
<dbReference type="GO" id="GO:0006310">
    <property type="term" value="P:DNA recombination"/>
    <property type="evidence" value="ECO:0007669"/>
    <property type="project" value="UniProtKB-KW"/>
</dbReference>
<reference evidence="4" key="1">
    <citation type="submission" date="2020-09" db="EMBL/GenBank/DDBJ databases">
        <title>Genome-Enabled Discovery of Anthraquinone Biosynthesis in Senna tora.</title>
        <authorList>
            <person name="Kang S.-H."/>
            <person name="Pandey R.P."/>
            <person name="Lee C.-M."/>
            <person name="Sim J.-S."/>
            <person name="Jeong J.-T."/>
            <person name="Choi B.-S."/>
            <person name="Jung M."/>
            <person name="Ginzburg D."/>
            <person name="Zhao K."/>
            <person name="Won S.Y."/>
            <person name="Oh T.-J."/>
            <person name="Yu Y."/>
            <person name="Kim N.-H."/>
            <person name="Lee O.R."/>
            <person name="Lee T.-H."/>
            <person name="Bashyal P."/>
            <person name="Kim T.-S."/>
            <person name="Lee W.-H."/>
            <person name="Kawkins C."/>
            <person name="Kim C.-K."/>
            <person name="Kim J.S."/>
            <person name="Ahn B.O."/>
            <person name="Rhee S.Y."/>
            <person name="Sohng J.K."/>
        </authorList>
    </citation>
    <scope>NUCLEOTIDE SEQUENCE</scope>
    <source>
        <tissue evidence="4">Leaf</tissue>
    </source>
</reference>
<protein>
    <recommendedName>
        <fullName evidence="1">ATP-dependent DNA helicase</fullName>
        <ecNumber evidence="1">5.6.2.3</ecNumber>
    </recommendedName>
</protein>
<dbReference type="GO" id="GO:0006281">
    <property type="term" value="P:DNA repair"/>
    <property type="evidence" value="ECO:0007669"/>
    <property type="project" value="UniProtKB-KW"/>
</dbReference>
<keyword evidence="1" id="KW-0233">DNA recombination</keyword>
<dbReference type="PANTHER" id="PTHR10492:SF57">
    <property type="entry name" value="ATP-DEPENDENT DNA HELICASE"/>
    <property type="match status" value="1"/>
</dbReference>
<evidence type="ECO:0000259" key="2">
    <source>
        <dbReference type="Pfam" id="PF05970"/>
    </source>
</evidence>
<accession>A0A834X7J1</accession>
<dbReference type="InterPro" id="IPR010285">
    <property type="entry name" value="DNA_helicase_pif1-like_DEAD"/>
</dbReference>
<keyword evidence="1" id="KW-0378">Hydrolase</keyword>
<feature type="domain" description="Helitron helicase-like" evidence="3">
    <location>
        <begin position="293"/>
        <end position="345"/>
    </location>
</feature>
<feature type="domain" description="DNA helicase Pif1-like DEAD-box helicase" evidence="2">
    <location>
        <begin position="561"/>
        <end position="689"/>
    </location>
</feature>
<dbReference type="AlphaFoldDB" id="A0A834X7J1"/>
<keyword evidence="1" id="KW-0227">DNA damage</keyword>
<dbReference type="Gene3D" id="3.40.50.300">
    <property type="entry name" value="P-loop containing nucleotide triphosphate hydrolases"/>
    <property type="match status" value="1"/>
</dbReference>
<keyword evidence="1" id="KW-0234">DNA repair</keyword>
<keyword evidence="1" id="KW-0067">ATP-binding</keyword>
<organism evidence="4 5">
    <name type="scientific">Senna tora</name>
    <dbReference type="NCBI Taxonomy" id="362788"/>
    <lineage>
        <taxon>Eukaryota</taxon>
        <taxon>Viridiplantae</taxon>
        <taxon>Streptophyta</taxon>
        <taxon>Embryophyta</taxon>
        <taxon>Tracheophyta</taxon>
        <taxon>Spermatophyta</taxon>
        <taxon>Magnoliopsida</taxon>
        <taxon>eudicotyledons</taxon>
        <taxon>Gunneridae</taxon>
        <taxon>Pentapetalae</taxon>
        <taxon>rosids</taxon>
        <taxon>fabids</taxon>
        <taxon>Fabales</taxon>
        <taxon>Fabaceae</taxon>
        <taxon>Caesalpinioideae</taxon>
        <taxon>Cassia clade</taxon>
        <taxon>Senna</taxon>
    </lineage>
</organism>
<dbReference type="Proteomes" id="UP000634136">
    <property type="component" value="Unassembled WGS sequence"/>
</dbReference>
<keyword evidence="5" id="KW-1185">Reference proteome</keyword>
<evidence type="ECO:0000313" key="5">
    <source>
        <dbReference type="Proteomes" id="UP000634136"/>
    </source>
</evidence>
<gene>
    <name evidence="4" type="ORF">G2W53_008026</name>
</gene>
<dbReference type="GO" id="GO:0043139">
    <property type="term" value="F:5'-3' DNA helicase activity"/>
    <property type="evidence" value="ECO:0007669"/>
    <property type="project" value="UniProtKB-EC"/>
</dbReference>
<dbReference type="Pfam" id="PF14214">
    <property type="entry name" value="Helitron_like_N"/>
    <property type="match status" value="1"/>
</dbReference>
<dbReference type="Pfam" id="PF05970">
    <property type="entry name" value="PIF1"/>
    <property type="match status" value="2"/>
</dbReference>
<keyword evidence="1 4" id="KW-0347">Helicase</keyword>
<comment type="caution">
    <text evidence="4">The sequence shown here is derived from an EMBL/GenBank/DDBJ whole genome shotgun (WGS) entry which is preliminary data.</text>
</comment>
<dbReference type="EMBL" id="JAAIUW010000003">
    <property type="protein sequence ID" value="KAF7839544.1"/>
    <property type="molecule type" value="Genomic_DNA"/>
</dbReference>